<proteinExistence type="predicted"/>
<dbReference type="AlphaFoldDB" id="A0A382C641"/>
<evidence type="ECO:0000313" key="1">
    <source>
        <dbReference type="EMBL" id="SVB21242.1"/>
    </source>
</evidence>
<organism evidence="1">
    <name type="scientific">marine metagenome</name>
    <dbReference type="NCBI Taxonomy" id="408172"/>
    <lineage>
        <taxon>unclassified sequences</taxon>
        <taxon>metagenomes</taxon>
        <taxon>ecological metagenomes</taxon>
    </lineage>
</organism>
<accession>A0A382C641</accession>
<name>A0A382C641_9ZZZZ</name>
<protein>
    <submittedName>
        <fullName evidence="1">Uncharacterized protein</fullName>
    </submittedName>
</protein>
<reference evidence="1" key="1">
    <citation type="submission" date="2018-05" db="EMBL/GenBank/DDBJ databases">
        <authorList>
            <person name="Lanie J.A."/>
            <person name="Ng W.-L."/>
            <person name="Kazmierczak K.M."/>
            <person name="Andrzejewski T.M."/>
            <person name="Davidsen T.M."/>
            <person name="Wayne K.J."/>
            <person name="Tettelin H."/>
            <person name="Glass J.I."/>
            <person name="Rusch D."/>
            <person name="Podicherti R."/>
            <person name="Tsui H.-C.T."/>
            <person name="Winkler M.E."/>
        </authorList>
    </citation>
    <scope>NUCLEOTIDE SEQUENCE</scope>
</reference>
<gene>
    <name evidence="1" type="ORF">METZ01_LOCUS174096</name>
</gene>
<sequence length="70" mass="7444">MLDLVAGFLNSVCSCCSDASFAARKSAFLSNRSRTNASPIPRAPLATPIIVSMGPAVVLHIEVFNPFYSL</sequence>
<dbReference type="EMBL" id="UINC01032873">
    <property type="protein sequence ID" value="SVB21242.1"/>
    <property type="molecule type" value="Genomic_DNA"/>
</dbReference>